<evidence type="ECO:0000256" key="2">
    <source>
        <dbReference type="ARBA" id="ARBA00023002"/>
    </source>
</evidence>
<dbReference type="SUPFAM" id="SSF51735">
    <property type="entry name" value="NAD(P)-binding Rossmann-fold domains"/>
    <property type="match status" value="2"/>
</dbReference>
<dbReference type="Proteomes" id="UP001374535">
    <property type="component" value="Chromosome 8"/>
</dbReference>
<dbReference type="InterPro" id="IPR045312">
    <property type="entry name" value="PCBER-like"/>
</dbReference>
<evidence type="ECO:0000256" key="1">
    <source>
        <dbReference type="ARBA" id="ARBA00022857"/>
    </source>
</evidence>
<gene>
    <name evidence="4" type="ORF">V8G54_025852</name>
</gene>
<keyword evidence="1" id="KW-0521">NADP</keyword>
<keyword evidence="2" id="KW-0560">Oxidoreductase</keyword>
<dbReference type="InterPro" id="IPR036291">
    <property type="entry name" value="NAD(P)-bd_dom_sf"/>
</dbReference>
<dbReference type="Gene3D" id="3.40.50.720">
    <property type="entry name" value="NAD(P)-binding Rossmann-like Domain"/>
    <property type="match status" value="2"/>
</dbReference>
<sequence>MEEMKSKIVVFGGTGYIGKYLVKASVSLGHPTFVYTRSLNSQSSSSKIQLCKEFNHMGVTIVQGDLEHEQILKVIKEVDIVICALPYPQVMEQLKIIEAIKVAGNIKRFLPSDFGVEEDRVNPLPPFQAFLDKKRKIRREIEASKIPYTYISANCFGAYFVNYLIRPHEKNSHTIVYGNGHAKAVLNYEEDIAMYSIKVANDPRTCNRVVIYRPSKNIVSQNDLISLWEQKTGKNFIKDFVSEEEIINLSQTLPSPQNIPVSILHSVFVRGDLMNFELGNDDLEASELYPDYNYTSIDQLLDIFLQFASDKREIKRETSERRREEARLQEEGEKMIGAKRFQQRISHCKHLQHLLTMEEMKSKIVIFGGTGYIGKYLVKASVSLGHPTFVYTRSLNSQTSSSKIQLCEEFNHMGVILVQGDLEHEQILKVIEQVDIVISALPYPQVMEQLKIIEAIKVAGNIKRFLPSEFGVEEDRVNPLPPFQAFLDKKRKIRREIEASKIPYTYISANCFGAYFVNYLIRPHEKNNHTIVYGNGHVKAVLNYEEDIAMYSIKAANDPRTCNRVVIYQPSKNIVSQNDLISLWEQKTGKNFIKDFVSEEEIINLSQTLPSPQNIRVSILHSLFVRGDLMNFELGKDDLEASELYPDYNYTSIDQLLDIFLVHPLPPPASAIFE</sequence>
<protein>
    <recommendedName>
        <fullName evidence="3">NmrA-like domain-containing protein</fullName>
    </recommendedName>
</protein>
<dbReference type="Gene3D" id="3.90.25.10">
    <property type="entry name" value="UDP-galactose 4-epimerase, domain 1"/>
    <property type="match status" value="2"/>
</dbReference>
<reference evidence="4 5" key="1">
    <citation type="journal article" date="2023" name="Life. Sci Alliance">
        <title>Evolutionary insights into 3D genome organization and epigenetic landscape of Vigna mungo.</title>
        <authorList>
            <person name="Junaid A."/>
            <person name="Singh B."/>
            <person name="Bhatia S."/>
        </authorList>
    </citation>
    <scope>NUCLEOTIDE SEQUENCE [LARGE SCALE GENOMIC DNA]</scope>
    <source>
        <strain evidence="4">Urdbean</strain>
    </source>
</reference>
<dbReference type="PANTHER" id="PTHR43349:SF9">
    <property type="entry name" value="PHENYLCOUMARAN BENZYLIC ETHER REDUCTASE-LIKE PROTEIN"/>
    <property type="match status" value="1"/>
</dbReference>
<evidence type="ECO:0000313" key="4">
    <source>
        <dbReference type="EMBL" id="WVY99782.1"/>
    </source>
</evidence>
<evidence type="ECO:0000313" key="5">
    <source>
        <dbReference type="Proteomes" id="UP001374535"/>
    </source>
</evidence>
<feature type="domain" description="NmrA-like" evidence="3">
    <location>
        <begin position="4"/>
        <end position="298"/>
    </location>
</feature>
<dbReference type="EMBL" id="CP144693">
    <property type="protein sequence ID" value="WVY99782.1"/>
    <property type="molecule type" value="Genomic_DNA"/>
</dbReference>
<evidence type="ECO:0000259" key="3">
    <source>
        <dbReference type="Pfam" id="PF05368"/>
    </source>
</evidence>
<dbReference type="CDD" id="cd05259">
    <property type="entry name" value="PCBER_SDR_a"/>
    <property type="match status" value="2"/>
</dbReference>
<dbReference type="GO" id="GO:0009807">
    <property type="term" value="P:lignan biosynthetic process"/>
    <property type="evidence" value="ECO:0007669"/>
    <property type="project" value="UniProtKB-ARBA"/>
</dbReference>
<dbReference type="InterPro" id="IPR008030">
    <property type="entry name" value="NmrA-like"/>
</dbReference>
<dbReference type="PANTHER" id="PTHR43349">
    <property type="entry name" value="PINORESINOL REDUCTASE-RELATED"/>
    <property type="match status" value="1"/>
</dbReference>
<name>A0AAQ3MYI2_VIGMU</name>
<accession>A0AAQ3MYI2</accession>
<organism evidence="4 5">
    <name type="scientific">Vigna mungo</name>
    <name type="common">Black gram</name>
    <name type="synonym">Phaseolus mungo</name>
    <dbReference type="NCBI Taxonomy" id="3915"/>
    <lineage>
        <taxon>Eukaryota</taxon>
        <taxon>Viridiplantae</taxon>
        <taxon>Streptophyta</taxon>
        <taxon>Embryophyta</taxon>
        <taxon>Tracheophyta</taxon>
        <taxon>Spermatophyta</taxon>
        <taxon>Magnoliopsida</taxon>
        <taxon>eudicotyledons</taxon>
        <taxon>Gunneridae</taxon>
        <taxon>Pentapetalae</taxon>
        <taxon>rosids</taxon>
        <taxon>fabids</taxon>
        <taxon>Fabales</taxon>
        <taxon>Fabaceae</taxon>
        <taxon>Papilionoideae</taxon>
        <taxon>50 kb inversion clade</taxon>
        <taxon>NPAAA clade</taxon>
        <taxon>indigoferoid/millettioid clade</taxon>
        <taxon>Phaseoleae</taxon>
        <taxon>Vigna</taxon>
    </lineage>
</organism>
<dbReference type="Pfam" id="PF05368">
    <property type="entry name" value="NmrA"/>
    <property type="match status" value="2"/>
</dbReference>
<feature type="domain" description="NmrA-like" evidence="3">
    <location>
        <begin position="360"/>
        <end position="654"/>
    </location>
</feature>
<dbReference type="AlphaFoldDB" id="A0AAQ3MYI2"/>
<proteinExistence type="predicted"/>
<keyword evidence="5" id="KW-1185">Reference proteome</keyword>
<dbReference type="GO" id="GO:0016491">
    <property type="term" value="F:oxidoreductase activity"/>
    <property type="evidence" value="ECO:0007669"/>
    <property type="project" value="UniProtKB-KW"/>
</dbReference>
<dbReference type="InterPro" id="IPR050608">
    <property type="entry name" value="NmrA-type/Isoflavone_red_sf"/>
</dbReference>